<organism evidence="2 3">
    <name type="scientific">Methanococcus maripaludis</name>
    <name type="common">Methanococcus deltae</name>
    <dbReference type="NCBI Taxonomy" id="39152"/>
    <lineage>
        <taxon>Archaea</taxon>
        <taxon>Methanobacteriati</taxon>
        <taxon>Methanobacteriota</taxon>
        <taxon>Methanomada group</taxon>
        <taxon>Methanococci</taxon>
        <taxon>Methanococcales</taxon>
        <taxon>Methanococcaceae</taxon>
        <taxon>Methanococcus</taxon>
    </lineage>
</organism>
<dbReference type="EMBL" id="JACDUO010000004">
    <property type="protein sequence ID" value="MBA2864911.1"/>
    <property type="molecule type" value="Genomic_DNA"/>
</dbReference>
<dbReference type="AlphaFoldDB" id="A0A7J9PP85"/>
<accession>A0A7J9PP85</accession>
<evidence type="ECO:0000313" key="3">
    <source>
        <dbReference type="Proteomes" id="UP000567099"/>
    </source>
</evidence>
<dbReference type="Proteomes" id="UP000567099">
    <property type="component" value="Unassembled WGS sequence"/>
</dbReference>
<comment type="caution">
    <text evidence="2">The sequence shown here is derived from an EMBL/GenBank/DDBJ whole genome shotgun (WGS) entry which is preliminary data.</text>
</comment>
<feature type="domain" description="Anti-bacteriophage protein A/HamA C-terminal" evidence="1">
    <location>
        <begin position="19"/>
        <end position="303"/>
    </location>
</feature>
<dbReference type="InterPro" id="IPR014976">
    <property type="entry name" value="AbpA_HamA_C"/>
</dbReference>
<gene>
    <name evidence="2" type="ORF">HNP94_001950</name>
</gene>
<sequence>MRFGTNKGGVINEHIDKFDLRAYYVGYDYHHGKLEYRWDSFINCVIRGVEEHAFGMPVTSAVFSTNITDTLREASTSIYKIPESFKDSPTKDRLLPIELFAEQPIKGGEYGELLLHVILRDFLGTDPLLAKVYFKDTDNSQVHGFDIVHILPDQNTMVIGESKLYNDGKDGVRALINDLKEHIEDDYIHREFTLISKKLKKYETDIAIPQNDEIYRILDENTLLKDVFNSLKIVLFCAYTSDLHEDHEDVTSEFIHDFENEIQNLKTYFDGKAKDHMYYGLLDIVLILFPLKSKDEFVRRMTSKFYFMQGI</sequence>
<proteinExistence type="predicted"/>
<evidence type="ECO:0000259" key="1">
    <source>
        <dbReference type="Pfam" id="PF08878"/>
    </source>
</evidence>
<protein>
    <recommendedName>
        <fullName evidence="1">Anti-bacteriophage protein A/HamA C-terminal domain-containing protein</fullName>
    </recommendedName>
</protein>
<reference evidence="2 3" key="1">
    <citation type="submission" date="2020-07" db="EMBL/GenBank/DDBJ databases">
        <title>Genomic Encyclopedia of Type Strains, Phase IV (KMG-V): Genome sequencing to study the core and pangenomes of soil and plant-associated prokaryotes.</title>
        <authorList>
            <person name="Whitman W."/>
        </authorList>
    </citation>
    <scope>NUCLEOTIDE SEQUENCE [LARGE SCALE GENOMIC DNA]</scope>
    <source>
        <strain evidence="2 3">C13</strain>
    </source>
</reference>
<dbReference type="RefSeq" id="WP_181505300.1">
    <property type="nucleotide sequence ID" value="NZ_JACDUO010000004.1"/>
</dbReference>
<evidence type="ECO:0000313" key="2">
    <source>
        <dbReference type="EMBL" id="MBA2864911.1"/>
    </source>
</evidence>
<dbReference type="Pfam" id="PF08878">
    <property type="entry name" value="HamA"/>
    <property type="match status" value="1"/>
</dbReference>
<name>A0A7J9PP85_METMI</name>